<proteinExistence type="predicted"/>
<evidence type="ECO:0000256" key="1">
    <source>
        <dbReference type="SAM" id="MobiDB-lite"/>
    </source>
</evidence>
<evidence type="ECO:0000313" key="2">
    <source>
        <dbReference type="EMBL" id="KAL3832777.1"/>
    </source>
</evidence>
<accession>A0ABD3T8V9</accession>
<reference evidence="2 3" key="1">
    <citation type="submission" date="2024-11" db="EMBL/GenBank/DDBJ databases">
        <title>Chromosome-level genome assembly of the freshwater bivalve Anodonta woodiana.</title>
        <authorList>
            <person name="Chen X."/>
        </authorList>
    </citation>
    <scope>NUCLEOTIDE SEQUENCE [LARGE SCALE GENOMIC DNA]</scope>
    <source>
        <strain evidence="2">MN2024</strain>
        <tissue evidence="2">Gills</tissue>
    </source>
</reference>
<comment type="caution">
    <text evidence="2">The sequence shown here is derived from an EMBL/GenBank/DDBJ whole genome shotgun (WGS) entry which is preliminary data.</text>
</comment>
<keyword evidence="3" id="KW-1185">Reference proteome</keyword>
<sequence length="286" mass="32075">MASNAYQSSQSFQNSQQGSIHPVDPEEPQPQEQEENLRGSRSRLSRYFEVQVEGDTLYAFHSRGCQLISFSGVDKPPKQAEILMSLQTLGVNMRGIRGLQNAGKSNYMLYPVAKETKLLKFDKFYVFGKVAHVLEAPTFTRQIGPKTTDIHITGLPIEVDEDELCNKIYQRFNVEAKTSKEANIWGWSYIASGVRIITVAETDAHKFPLFLTACDFESDPGTEIVNATGNAQTAKRWDTGHGTANKKKLDAQPTTIGTETLSDRPRCYAEVAQTTLRPQEKTYQEE</sequence>
<feature type="region of interest" description="Disordered" evidence="1">
    <location>
        <begin position="1"/>
        <end position="40"/>
    </location>
</feature>
<name>A0ABD3T8V9_SINWO</name>
<dbReference type="AlphaFoldDB" id="A0ABD3T8V9"/>
<gene>
    <name evidence="2" type="ORF">ACJMK2_024391</name>
</gene>
<dbReference type="EMBL" id="JBJQND010000019">
    <property type="protein sequence ID" value="KAL3832777.1"/>
    <property type="molecule type" value="Genomic_DNA"/>
</dbReference>
<organism evidence="2 3">
    <name type="scientific">Sinanodonta woodiana</name>
    <name type="common">Chinese pond mussel</name>
    <name type="synonym">Anodonta woodiana</name>
    <dbReference type="NCBI Taxonomy" id="1069815"/>
    <lineage>
        <taxon>Eukaryota</taxon>
        <taxon>Metazoa</taxon>
        <taxon>Spiralia</taxon>
        <taxon>Lophotrochozoa</taxon>
        <taxon>Mollusca</taxon>
        <taxon>Bivalvia</taxon>
        <taxon>Autobranchia</taxon>
        <taxon>Heteroconchia</taxon>
        <taxon>Palaeoheterodonta</taxon>
        <taxon>Unionida</taxon>
        <taxon>Unionoidea</taxon>
        <taxon>Unionidae</taxon>
        <taxon>Unioninae</taxon>
        <taxon>Sinanodonta</taxon>
    </lineage>
</organism>
<dbReference type="Proteomes" id="UP001634394">
    <property type="component" value="Unassembled WGS sequence"/>
</dbReference>
<feature type="compositionally biased region" description="Low complexity" evidence="1">
    <location>
        <begin position="7"/>
        <end position="19"/>
    </location>
</feature>
<evidence type="ECO:0000313" key="3">
    <source>
        <dbReference type="Proteomes" id="UP001634394"/>
    </source>
</evidence>
<protein>
    <submittedName>
        <fullName evidence="2">Uncharacterized protein</fullName>
    </submittedName>
</protein>
<feature type="compositionally biased region" description="Acidic residues" evidence="1">
    <location>
        <begin position="25"/>
        <end position="34"/>
    </location>
</feature>